<feature type="compositionally biased region" description="Basic and acidic residues" evidence="1">
    <location>
        <begin position="1"/>
        <end position="29"/>
    </location>
</feature>
<keyword evidence="3" id="KW-1185">Reference proteome</keyword>
<feature type="region of interest" description="Disordered" evidence="1">
    <location>
        <begin position="1"/>
        <end position="66"/>
    </location>
</feature>
<comment type="caution">
    <text evidence="2">The sequence shown here is derived from an EMBL/GenBank/DDBJ whole genome shotgun (WGS) entry which is preliminary data.</text>
</comment>
<protein>
    <submittedName>
        <fullName evidence="2">Uncharacterized protein</fullName>
    </submittedName>
</protein>
<evidence type="ECO:0000256" key="1">
    <source>
        <dbReference type="SAM" id="MobiDB-lite"/>
    </source>
</evidence>
<proteinExistence type="predicted"/>
<dbReference type="Proteomes" id="UP001157091">
    <property type="component" value="Unassembled WGS sequence"/>
</dbReference>
<organism evidence="2 3">
    <name type="scientific">Luteimicrobium album</name>
    <dbReference type="NCBI Taxonomy" id="1054550"/>
    <lineage>
        <taxon>Bacteria</taxon>
        <taxon>Bacillati</taxon>
        <taxon>Actinomycetota</taxon>
        <taxon>Actinomycetes</taxon>
        <taxon>Micrococcales</taxon>
        <taxon>Luteimicrobium</taxon>
    </lineage>
</organism>
<evidence type="ECO:0000313" key="2">
    <source>
        <dbReference type="EMBL" id="GMA26330.1"/>
    </source>
</evidence>
<sequence>MRVDQPDELARDLTRQHHPDDVHRLRGRDAQAAAELGLDAEPVEHRGDLRPAAVHDDGAQPDAAQEDHVLRERTLELVVDHGVAAVLHDDERAAEPLEPREGLHEDLGLLVGAQAGAGVEARVGGRQVGRCLAHVEYALFSWT</sequence>
<evidence type="ECO:0000313" key="3">
    <source>
        <dbReference type="Proteomes" id="UP001157091"/>
    </source>
</evidence>
<accession>A0ABQ6I729</accession>
<feature type="compositionally biased region" description="Basic and acidic residues" evidence="1">
    <location>
        <begin position="42"/>
        <end position="58"/>
    </location>
</feature>
<reference evidence="3" key="1">
    <citation type="journal article" date="2019" name="Int. J. Syst. Evol. Microbiol.">
        <title>The Global Catalogue of Microorganisms (GCM) 10K type strain sequencing project: providing services to taxonomists for standard genome sequencing and annotation.</title>
        <authorList>
            <consortium name="The Broad Institute Genomics Platform"/>
            <consortium name="The Broad Institute Genome Sequencing Center for Infectious Disease"/>
            <person name="Wu L."/>
            <person name="Ma J."/>
        </authorList>
    </citation>
    <scope>NUCLEOTIDE SEQUENCE [LARGE SCALE GENOMIC DNA]</scope>
    <source>
        <strain evidence="3">NBRC 106348</strain>
    </source>
</reference>
<dbReference type="EMBL" id="BSUK01000001">
    <property type="protein sequence ID" value="GMA26330.1"/>
    <property type="molecule type" value="Genomic_DNA"/>
</dbReference>
<gene>
    <name evidence="2" type="ORF">GCM10025864_40890</name>
</gene>
<name>A0ABQ6I729_9MICO</name>